<dbReference type="InterPro" id="IPR021788">
    <property type="entry name" value="CPP1-like"/>
</dbReference>
<gene>
    <name evidence="2" type="ORF">QBZ16_004190</name>
</gene>
<evidence type="ECO:0000313" key="2">
    <source>
        <dbReference type="EMBL" id="KAK2078321.1"/>
    </source>
</evidence>
<organism evidence="2 3">
    <name type="scientific">Prototheca wickerhamii</name>
    <dbReference type="NCBI Taxonomy" id="3111"/>
    <lineage>
        <taxon>Eukaryota</taxon>
        <taxon>Viridiplantae</taxon>
        <taxon>Chlorophyta</taxon>
        <taxon>core chlorophytes</taxon>
        <taxon>Trebouxiophyceae</taxon>
        <taxon>Chlorellales</taxon>
        <taxon>Chlorellaceae</taxon>
        <taxon>Prototheca</taxon>
    </lineage>
</organism>
<reference evidence="2" key="1">
    <citation type="submission" date="2021-01" db="EMBL/GenBank/DDBJ databases">
        <authorList>
            <person name="Eckstrom K.M.E."/>
        </authorList>
    </citation>
    <scope>NUCLEOTIDE SEQUENCE</scope>
    <source>
        <strain evidence="2">UVCC 0001</strain>
    </source>
</reference>
<keyword evidence="3" id="KW-1185">Reference proteome</keyword>
<dbReference type="Proteomes" id="UP001255856">
    <property type="component" value="Unassembled WGS sequence"/>
</dbReference>
<dbReference type="AlphaFoldDB" id="A0AAD9IH19"/>
<evidence type="ECO:0000313" key="3">
    <source>
        <dbReference type="Proteomes" id="UP001255856"/>
    </source>
</evidence>
<sequence length="122" mass="13342">MRESKGNAEETVRIEAAHTALMMRSLTSRLRGQVKVDKEILYADRAQFLPWRPRLYPAAQKMVTYSALAQACIIGYGFISNAFPIPVIYAAMAGAVGQLLKQNSINPPAPTQEGSSPEGTDM</sequence>
<accession>A0AAD9IH19</accession>
<name>A0AAD9IH19_PROWI</name>
<evidence type="ECO:0000256" key="1">
    <source>
        <dbReference type="SAM" id="MobiDB-lite"/>
    </source>
</evidence>
<dbReference type="Pfam" id="PF11833">
    <property type="entry name" value="CPP1-like"/>
    <property type="match status" value="1"/>
</dbReference>
<proteinExistence type="predicted"/>
<feature type="region of interest" description="Disordered" evidence="1">
    <location>
        <begin position="102"/>
        <end position="122"/>
    </location>
</feature>
<dbReference type="EMBL" id="JASFZW010000005">
    <property type="protein sequence ID" value="KAK2078321.1"/>
    <property type="molecule type" value="Genomic_DNA"/>
</dbReference>
<comment type="caution">
    <text evidence="2">The sequence shown here is derived from an EMBL/GenBank/DDBJ whole genome shotgun (WGS) entry which is preliminary data.</text>
</comment>
<protein>
    <submittedName>
        <fullName evidence="2">Uncharacterized protein</fullName>
    </submittedName>
</protein>